<protein>
    <submittedName>
        <fullName evidence="3">NAD-dependent epimerase/dehydratase family protein</fullName>
    </submittedName>
</protein>
<dbReference type="SUPFAM" id="SSF51735">
    <property type="entry name" value="NAD(P)-binding Rossmann-fold domains"/>
    <property type="match status" value="1"/>
</dbReference>
<accession>A0ABD5ZX79</accession>
<dbReference type="Pfam" id="PF01370">
    <property type="entry name" value="Epimerase"/>
    <property type="match status" value="1"/>
</dbReference>
<reference evidence="3 4" key="1">
    <citation type="journal article" date="2019" name="Int. J. Syst. Evol. Microbiol.">
        <title>The Global Catalogue of Microorganisms (GCM) 10K type strain sequencing project: providing services to taxonomists for standard genome sequencing and annotation.</title>
        <authorList>
            <consortium name="The Broad Institute Genomics Platform"/>
            <consortium name="The Broad Institute Genome Sequencing Center for Infectious Disease"/>
            <person name="Wu L."/>
            <person name="Ma J."/>
        </authorList>
    </citation>
    <scope>NUCLEOTIDE SEQUENCE [LARGE SCALE GENOMIC DNA]</scope>
    <source>
        <strain evidence="3 4">GX21</strain>
    </source>
</reference>
<name>A0ABD5ZX79_9EURY</name>
<evidence type="ECO:0000313" key="3">
    <source>
        <dbReference type="EMBL" id="MFC7255293.1"/>
    </source>
</evidence>
<evidence type="ECO:0000259" key="2">
    <source>
        <dbReference type="Pfam" id="PF01370"/>
    </source>
</evidence>
<gene>
    <name evidence="3" type="ORF">ACFQKE_08305</name>
</gene>
<sequence length="310" mass="33785">MDVTHSDIFVTGGAGFLGSHVTERLIDEGATVTVFDDLSVGERDLVPEDAELVVGDIRDDELREAVVDVDPDAIVHLAAIHYIPYCNEHPEEAFEVNVMGTRNVMAAAREASPEAVVFASSAAVYPPRDGPNAEDSTVDPMDIYGRTKLIGEDLTRLFHADTGVPAVSARLFNIYGPNETNMHLVPAVLEQVAENEAAIELGNLTPCRDFVHVDDVAQAITAFLREHESGYEAYNVGTGAERSVREVAEGIIAASGKQLAIEQDEERVRESDRPHLQASVEKIRAEIGWEPTVDFEGGVRDLLPEYGIEH</sequence>
<evidence type="ECO:0000313" key="4">
    <source>
        <dbReference type="Proteomes" id="UP001596434"/>
    </source>
</evidence>
<comment type="caution">
    <text evidence="3">The sequence shown here is derived from an EMBL/GenBank/DDBJ whole genome shotgun (WGS) entry which is preliminary data.</text>
</comment>
<feature type="domain" description="NAD-dependent epimerase/dehydratase" evidence="2">
    <location>
        <begin position="8"/>
        <end position="237"/>
    </location>
</feature>
<comment type="similarity">
    <text evidence="1">Belongs to the NAD(P)-dependent epimerase/dehydratase family.</text>
</comment>
<keyword evidence="4" id="KW-1185">Reference proteome</keyword>
<proteinExistence type="inferred from homology"/>
<dbReference type="InterPro" id="IPR001509">
    <property type="entry name" value="Epimerase_deHydtase"/>
</dbReference>
<dbReference type="PANTHER" id="PTHR43000">
    <property type="entry name" value="DTDP-D-GLUCOSE 4,6-DEHYDRATASE-RELATED"/>
    <property type="match status" value="1"/>
</dbReference>
<dbReference type="AlphaFoldDB" id="A0ABD5ZX79"/>
<dbReference type="InterPro" id="IPR036291">
    <property type="entry name" value="NAD(P)-bd_dom_sf"/>
</dbReference>
<evidence type="ECO:0000256" key="1">
    <source>
        <dbReference type="ARBA" id="ARBA00007637"/>
    </source>
</evidence>
<dbReference type="RefSeq" id="WP_379703516.1">
    <property type="nucleotide sequence ID" value="NZ_JBHTAT010000001.1"/>
</dbReference>
<organism evidence="3 4">
    <name type="scientific">Haloplanus litoreus</name>
    <dbReference type="NCBI Taxonomy" id="767515"/>
    <lineage>
        <taxon>Archaea</taxon>
        <taxon>Methanobacteriati</taxon>
        <taxon>Methanobacteriota</taxon>
        <taxon>Stenosarchaea group</taxon>
        <taxon>Halobacteria</taxon>
        <taxon>Halobacteriales</taxon>
        <taxon>Haloferacaceae</taxon>
        <taxon>Haloplanus</taxon>
    </lineage>
</organism>
<dbReference type="GeneID" id="96953645"/>
<dbReference type="Proteomes" id="UP001596434">
    <property type="component" value="Unassembled WGS sequence"/>
</dbReference>
<dbReference type="PRINTS" id="PR01713">
    <property type="entry name" value="NUCEPIMERASE"/>
</dbReference>
<dbReference type="EMBL" id="JBHTAT010000001">
    <property type="protein sequence ID" value="MFC7255293.1"/>
    <property type="molecule type" value="Genomic_DNA"/>
</dbReference>
<dbReference type="Gene3D" id="3.40.50.720">
    <property type="entry name" value="NAD(P)-binding Rossmann-like Domain"/>
    <property type="match status" value="1"/>
</dbReference>